<dbReference type="STRING" id="1289135.A966_00005"/>
<comment type="caution">
    <text evidence="1">The sequence shown here is derived from an EMBL/GenBank/DDBJ whole genome shotgun (WGS) entry which is preliminary data.</text>
</comment>
<name>A0A2U4EY86_9SPIR</name>
<reference evidence="1 2" key="1">
    <citation type="submission" date="2012-07" db="EMBL/GenBank/DDBJ databases">
        <title>Genome sequence of Brachyspira sp. 30446, isolated from a pig with mucohaemorrhagic colitis.</title>
        <authorList>
            <person name="Rubin J.E."/>
            <person name="Fernando C."/>
            <person name="Harding J.C.S."/>
            <person name="Hill J.E."/>
        </authorList>
    </citation>
    <scope>NUCLEOTIDE SEQUENCE [LARGE SCALE GENOMIC DNA]</scope>
    <source>
        <strain evidence="1 2">30446</strain>
    </source>
</reference>
<dbReference type="GO" id="GO:0008233">
    <property type="term" value="F:peptidase activity"/>
    <property type="evidence" value="ECO:0007669"/>
    <property type="project" value="UniProtKB-KW"/>
</dbReference>
<keyword evidence="1" id="KW-0378">Hydrolase</keyword>
<dbReference type="EMBL" id="ALNZ01000001">
    <property type="protein sequence ID" value="EKV58375.1"/>
    <property type="molecule type" value="Genomic_DNA"/>
</dbReference>
<organism evidence="1 2">
    <name type="scientific">Brachyspira hampsonii 30446</name>
    <dbReference type="NCBI Taxonomy" id="1289135"/>
    <lineage>
        <taxon>Bacteria</taxon>
        <taxon>Pseudomonadati</taxon>
        <taxon>Spirochaetota</taxon>
        <taxon>Spirochaetia</taxon>
        <taxon>Brachyspirales</taxon>
        <taxon>Brachyspiraceae</taxon>
        <taxon>Brachyspira</taxon>
    </lineage>
</organism>
<sequence length="41" mass="4836">PKARRALAKPPVKPMSIVNDDFDYGNKEYEQKIKYLKIKNK</sequence>
<dbReference type="Proteomes" id="UP000011663">
    <property type="component" value="Unassembled WGS sequence"/>
</dbReference>
<gene>
    <name evidence="1" type="ORF">A966_00005</name>
</gene>
<proteinExistence type="predicted"/>
<dbReference type="GO" id="GO:0006508">
    <property type="term" value="P:proteolysis"/>
    <property type="evidence" value="ECO:0007669"/>
    <property type="project" value="UniProtKB-KW"/>
</dbReference>
<dbReference type="AlphaFoldDB" id="A0A2U4EY86"/>
<keyword evidence="1" id="KW-0645">Protease</keyword>
<evidence type="ECO:0000313" key="1">
    <source>
        <dbReference type="EMBL" id="EKV58375.1"/>
    </source>
</evidence>
<accession>A0A2U4EY86</accession>
<feature type="non-terminal residue" evidence="1">
    <location>
        <position position="1"/>
    </location>
</feature>
<evidence type="ECO:0000313" key="2">
    <source>
        <dbReference type="Proteomes" id="UP000011663"/>
    </source>
</evidence>
<protein>
    <submittedName>
        <fullName evidence="1">Phage prohead protease, HK97 family protein</fullName>
    </submittedName>
</protein>